<name>A0A9D2CN58_9LACO</name>
<dbReference type="EMBL" id="DXCM01000025">
    <property type="protein sequence ID" value="HIY92057.1"/>
    <property type="molecule type" value="Genomic_DNA"/>
</dbReference>
<protein>
    <submittedName>
        <fullName evidence="1">Uncharacterized protein</fullName>
    </submittedName>
</protein>
<evidence type="ECO:0000313" key="2">
    <source>
        <dbReference type="Proteomes" id="UP000824013"/>
    </source>
</evidence>
<proteinExistence type="predicted"/>
<evidence type="ECO:0000313" key="1">
    <source>
        <dbReference type="EMBL" id="HIY92057.1"/>
    </source>
</evidence>
<reference evidence="1" key="2">
    <citation type="submission" date="2021-04" db="EMBL/GenBank/DDBJ databases">
        <authorList>
            <person name="Gilroy R."/>
        </authorList>
    </citation>
    <scope>NUCLEOTIDE SEQUENCE</scope>
    <source>
        <strain evidence="1">3204</strain>
    </source>
</reference>
<reference evidence="1" key="1">
    <citation type="journal article" date="2021" name="PeerJ">
        <title>Extensive microbial diversity within the chicken gut microbiome revealed by metagenomics and culture.</title>
        <authorList>
            <person name="Gilroy R."/>
            <person name="Ravi A."/>
            <person name="Getino M."/>
            <person name="Pursley I."/>
            <person name="Horton D.L."/>
            <person name="Alikhan N.F."/>
            <person name="Baker D."/>
            <person name="Gharbi K."/>
            <person name="Hall N."/>
            <person name="Watson M."/>
            <person name="Adriaenssens E.M."/>
            <person name="Foster-Nyarko E."/>
            <person name="Jarju S."/>
            <person name="Secka A."/>
            <person name="Antonio M."/>
            <person name="Oren A."/>
            <person name="Chaudhuri R.R."/>
            <person name="La Ragione R."/>
            <person name="Hildebrand F."/>
            <person name="Pallen M.J."/>
        </authorList>
    </citation>
    <scope>NUCLEOTIDE SEQUENCE</scope>
    <source>
        <strain evidence="1">3204</strain>
    </source>
</reference>
<accession>A0A9D2CN58</accession>
<sequence length="218" mass="25203">MTLMDQIQENKKMDSRKNFADFYNTFNLDSLFSKPMADFILNGKRKAKNHQLVMSFLSKCITIYREHTKDYVHCSTSVHDLYENYNVTHEVGIIPERLQAATGREMAVVKRAINNNPKSINNQATNDVRDTLSYDLINSKYSVDNIFNNVIAYKELDRRLMRAQIGDGTNIKTIYDVSQKTGISIDVLEGLSQACRHKDDYLDVYQKLIELSIPYQLN</sequence>
<comment type="caution">
    <text evidence="1">The sequence shown here is derived from an EMBL/GenBank/DDBJ whole genome shotgun (WGS) entry which is preliminary data.</text>
</comment>
<organism evidence="1 2">
    <name type="scientific">Candidatus Companilactobacillus pullicola</name>
    <dbReference type="NCBI Taxonomy" id="2838523"/>
    <lineage>
        <taxon>Bacteria</taxon>
        <taxon>Bacillati</taxon>
        <taxon>Bacillota</taxon>
        <taxon>Bacilli</taxon>
        <taxon>Lactobacillales</taxon>
        <taxon>Lactobacillaceae</taxon>
        <taxon>Companilactobacillus</taxon>
    </lineage>
</organism>
<dbReference type="Proteomes" id="UP000824013">
    <property type="component" value="Unassembled WGS sequence"/>
</dbReference>
<dbReference type="AlphaFoldDB" id="A0A9D2CN58"/>
<gene>
    <name evidence="1" type="ORF">H9820_03815</name>
</gene>